<dbReference type="OrthoDB" id="9429491at2"/>
<keyword evidence="4" id="KW-1185">Reference proteome</keyword>
<dbReference type="NCBIfam" id="TIGR01674">
    <property type="entry name" value="phage_lambda_G"/>
    <property type="match status" value="1"/>
</dbReference>
<dbReference type="RefSeq" id="WP_034898503.1">
    <property type="nucleotide sequence ID" value="NZ_JRUQ01000076.1"/>
</dbReference>
<name>A0A0A3YKR2_9GAMM</name>
<evidence type="ECO:0000259" key="2">
    <source>
        <dbReference type="Pfam" id="PF06894"/>
    </source>
</evidence>
<dbReference type="AlphaFoldDB" id="A0A0A3YKR2"/>
<dbReference type="eggNOG" id="ENOG50335X3">
    <property type="taxonomic scope" value="Bacteria"/>
</dbReference>
<dbReference type="Pfam" id="PF06894">
    <property type="entry name" value="Phage_TAC_2"/>
    <property type="match status" value="1"/>
</dbReference>
<accession>A0A0A3YKR2</accession>
<feature type="domain" description="Tail assembly protein G" evidence="2">
    <location>
        <begin position="1"/>
        <end position="121"/>
    </location>
</feature>
<evidence type="ECO:0000313" key="4">
    <source>
        <dbReference type="Proteomes" id="UP000030351"/>
    </source>
</evidence>
<dbReference type="Proteomes" id="UP000030351">
    <property type="component" value="Unassembled WGS sequence"/>
</dbReference>
<protein>
    <recommendedName>
        <fullName evidence="2">Tail assembly protein G domain-containing protein</fullName>
    </recommendedName>
</protein>
<dbReference type="STRING" id="371042.NG99_23770"/>
<sequence length="133" mass="14809">MFLKTEEFSFSDENLTLYELSALQRIEYLNYLAEIEKKSSQSDSDPSIRHAELVAMGIRASAMLVAMSVWHAERKGPSVQELYDEILATWPVTALGEADRKIKALSGMMPPEQDEQPQTENVAGAEAVTAEKS</sequence>
<proteinExistence type="predicted"/>
<organism evidence="3 4">
    <name type="scientific">Erwinia typographi</name>
    <dbReference type="NCBI Taxonomy" id="371042"/>
    <lineage>
        <taxon>Bacteria</taxon>
        <taxon>Pseudomonadati</taxon>
        <taxon>Pseudomonadota</taxon>
        <taxon>Gammaproteobacteria</taxon>
        <taxon>Enterobacterales</taxon>
        <taxon>Erwiniaceae</taxon>
        <taxon>Erwinia</taxon>
    </lineage>
</organism>
<evidence type="ECO:0000313" key="3">
    <source>
        <dbReference type="EMBL" id="KGT87240.1"/>
    </source>
</evidence>
<comment type="caution">
    <text evidence="3">The sequence shown here is derived from an EMBL/GenBank/DDBJ whole genome shotgun (WGS) entry which is preliminary data.</text>
</comment>
<dbReference type="InterPro" id="IPR010027">
    <property type="entry name" value="Tail_assembly_G"/>
</dbReference>
<reference evidence="3 4" key="1">
    <citation type="submission" date="2014-10" db="EMBL/GenBank/DDBJ databases">
        <title>Genome sequence of Erwinia typographi M043b.</title>
        <authorList>
            <person name="Chan K.-G."/>
            <person name="Tan W.-S."/>
        </authorList>
    </citation>
    <scope>NUCLEOTIDE SEQUENCE [LARGE SCALE GENOMIC DNA]</scope>
    <source>
        <strain evidence="3 4">M043b</strain>
    </source>
</reference>
<evidence type="ECO:0000256" key="1">
    <source>
        <dbReference type="SAM" id="MobiDB-lite"/>
    </source>
</evidence>
<dbReference type="EMBL" id="JRUQ01000076">
    <property type="protein sequence ID" value="KGT87240.1"/>
    <property type="molecule type" value="Genomic_DNA"/>
</dbReference>
<gene>
    <name evidence="3" type="ORF">NG99_23770</name>
</gene>
<feature type="region of interest" description="Disordered" evidence="1">
    <location>
        <begin position="106"/>
        <end position="133"/>
    </location>
</feature>